<evidence type="ECO:0000313" key="7">
    <source>
        <dbReference type="Proteomes" id="UP000624709"/>
    </source>
</evidence>
<dbReference type="CDD" id="cd03257">
    <property type="entry name" value="ABC_NikE_OppD_transporters"/>
    <property type="match status" value="1"/>
</dbReference>
<keyword evidence="3 6" id="KW-0067">ATP-binding</keyword>
<sequence length="354" mass="38801">MTSIPDAKAPAGEVVLEAIGLTKHFPVRRKLRDLFSHRHDVVHAVDDVDLTLRRGQVVALVGESGSGKSTIARLLAQLYPRTGGDIQLHGETTKVRGGAAFRRYCSQVQMIFQDPFASLNPTHTIRYHLTRSLKIHGNAGTTASDLAQALDDLLERVQLTPPERYLDKFPHELSGGQRQRVAIARALGAGPEALLADEPVSMLDVSIRLGVLNLLRDLRDRLDLAILYITHDIASARYFADQTMVMYAGRLVEGGDSETVTQSPAHPYTKLLIHSAPDPDRMIGGSEAEGEDAGNGEPPSLIHPPTGCRFHPRCPVAMERCRTDLPVPLQIGDVPGHWAACWLYDSDDKAEVKQ</sequence>
<dbReference type="NCBIfam" id="TIGR01727">
    <property type="entry name" value="oligo_HPY"/>
    <property type="match status" value="1"/>
</dbReference>
<feature type="region of interest" description="Disordered" evidence="4">
    <location>
        <begin position="275"/>
        <end position="304"/>
    </location>
</feature>
<dbReference type="Pfam" id="PF08352">
    <property type="entry name" value="oligo_HPY"/>
    <property type="match status" value="1"/>
</dbReference>
<keyword evidence="2" id="KW-0547">Nucleotide-binding</keyword>
<organism evidence="6 7">
    <name type="scientific">Actinoplanes palleronii</name>
    <dbReference type="NCBI Taxonomy" id="113570"/>
    <lineage>
        <taxon>Bacteria</taxon>
        <taxon>Bacillati</taxon>
        <taxon>Actinomycetota</taxon>
        <taxon>Actinomycetes</taxon>
        <taxon>Micromonosporales</taxon>
        <taxon>Micromonosporaceae</taxon>
        <taxon>Actinoplanes</taxon>
    </lineage>
</organism>
<dbReference type="SUPFAM" id="SSF52540">
    <property type="entry name" value="P-loop containing nucleoside triphosphate hydrolases"/>
    <property type="match status" value="1"/>
</dbReference>
<feature type="domain" description="ABC transporter" evidence="5">
    <location>
        <begin position="29"/>
        <end position="273"/>
    </location>
</feature>
<keyword evidence="1" id="KW-0813">Transport</keyword>
<dbReference type="PANTHER" id="PTHR43776:SF8">
    <property type="entry name" value="ABC TRANSPORTER, ATP-BINDING PROTEIN"/>
    <property type="match status" value="1"/>
</dbReference>
<dbReference type="InterPro" id="IPR003439">
    <property type="entry name" value="ABC_transporter-like_ATP-bd"/>
</dbReference>
<dbReference type="Proteomes" id="UP000624709">
    <property type="component" value="Unassembled WGS sequence"/>
</dbReference>
<dbReference type="InterPro" id="IPR017871">
    <property type="entry name" value="ABC_transporter-like_CS"/>
</dbReference>
<dbReference type="RefSeq" id="WP_203831266.1">
    <property type="nucleotide sequence ID" value="NZ_BAAATY010000075.1"/>
</dbReference>
<dbReference type="Gene3D" id="3.40.50.300">
    <property type="entry name" value="P-loop containing nucleotide triphosphate hydrolases"/>
    <property type="match status" value="1"/>
</dbReference>
<keyword evidence="7" id="KW-1185">Reference proteome</keyword>
<dbReference type="PANTHER" id="PTHR43776">
    <property type="entry name" value="TRANSPORT ATP-BINDING PROTEIN"/>
    <property type="match status" value="1"/>
</dbReference>
<evidence type="ECO:0000256" key="4">
    <source>
        <dbReference type="SAM" id="MobiDB-lite"/>
    </source>
</evidence>
<evidence type="ECO:0000259" key="5">
    <source>
        <dbReference type="PROSITE" id="PS50893"/>
    </source>
</evidence>
<evidence type="ECO:0000256" key="2">
    <source>
        <dbReference type="ARBA" id="ARBA00022741"/>
    </source>
</evidence>
<dbReference type="SMART" id="SM00382">
    <property type="entry name" value="AAA"/>
    <property type="match status" value="1"/>
</dbReference>
<dbReference type="InterPro" id="IPR003593">
    <property type="entry name" value="AAA+_ATPase"/>
</dbReference>
<proteinExistence type="predicted"/>
<dbReference type="InterPro" id="IPR013563">
    <property type="entry name" value="Oligopep_ABC_C"/>
</dbReference>
<dbReference type="InterPro" id="IPR050319">
    <property type="entry name" value="ABC_transp_ATP-bind"/>
</dbReference>
<dbReference type="GO" id="GO:0005524">
    <property type="term" value="F:ATP binding"/>
    <property type="evidence" value="ECO:0007669"/>
    <property type="project" value="UniProtKB-KW"/>
</dbReference>
<evidence type="ECO:0000256" key="3">
    <source>
        <dbReference type="ARBA" id="ARBA00022840"/>
    </source>
</evidence>
<protein>
    <submittedName>
        <fullName evidence="6">Dipeptide/oligopeptide/nickel ABC transporter ATP-binding protein</fullName>
    </submittedName>
</protein>
<dbReference type="EMBL" id="BOMS01000186">
    <property type="protein sequence ID" value="GIE73711.1"/>
    <property type="molecule type" value="Genomic_DNA"/>
</dbReference>
<dbReference type="PROSITE" id="PS00211">
    <property type="entry name" value="ABC_TRANSPORTER_1"/>
    <property type="match status" value="1"/>
</dbReference>
<evidence type="ECO:0000313" key="6">
    <source>
        <dbReference type="EMBL" id="GIE73711.1"/>
    </source>
</evidence>
<gene>
    <name evidence="6" type="ORF">Apa02nite_098190</name>
</gene>
<comment type="caution">
    <text evidence="6">The sequence shown here is derived from an EMBL/GenBank/DDBJ whole genome shotgun (WGS) entry which is preliminary data.</text>
</comment>
<dbReference type="InterPro" id="IPR027417">
    <property type="entry name" value="P-loop_NTPase"/>
</dbReference>
<dbReference type="Pfam" id="PF00005">
    <property type="entry name" value="ABC_tran"/>
    <property type="match status" value="1"/>
</dbReference>
<reference evidence="6 7" key="1">
    <citation type="submission" date="2021-01" db="EMBL/GenBank/DDBJ databases">
        <title>Whole genome shotgun sequence of Actinoplanes palleronii NBRC 14916.</title>
        <authorList>
            <person name="Komaki H."/>
            <person name="Tamura T."/>
        </authorList>
    </citation>
    <scope>NUCLEOTIDE SEQUENCE [LARGE SCALE GENOMIC DNA]</scope>
    <source>
        <strain evidence="6 7">NBRC 14916</strain>
    </source>
</reference>
<name>A0ABQ4BSS0_9ACTN</name>
<evidence type="ECO:0000256" key="1">
    <source>
        <dbReference type="ARBA" id="ARBA00022448"/>
    </source>
</evidence>
<dbReference type="PROSITE" id="PS50893">
    <property type="entry name" value="ABC_TRANSPORTER_2"/>
    <property type="match status" value="1"/>
</dbReference>
<accession>A0ABQ4BSS0</accession>